<dbReference type="AlphaFoldDB" id="A0A1B9E0S3"/>
<name>A0A1B9E0S3_9FLAO</name>
<comment type="caution">
    <text evidence="1">The sequence shown here is derived from an EMBL/GenBank/DDBJ whole genome shotgun (WGS) entry which is preliminary data.</text>
</comment>
<reference evidence="1 2" key="1">
    <citation type="submission" date="2016-03" db="EMBL/GenBank/DDBJ databases">
        <authorList>
            <person name="Ploux O."/>
        </authorList>
    </citation>
    <scope>NUCLEOTIDE SEQUENCE [LARGE SCALE GENOMIC DNA]</scope>
    <source>
        <strain evidence="1 2">LPB0076</strain>
    </source>
</reference>
<gene>
    <name evidence="1" type="ORF">LPBF_07845</name>
</gene>
<keyword evidence="2" id="KW-1185">Reference proteome</keyword>
<evidence type="ECO:0000313" key="2">
    <source>
        <dbReference type="Proteomes" id="UP000093510"/>
    </source>
</evidence>
<evidence type="ECO:0000313" key="1">
    <source>
        <dbReference type="EMBL" id="OCB75527.1"/>
    </source>
</evidence>
<accession>A0A1B9E0S3</accession>
<organism evidence="1 2">
    <name type="scientific">Flavobacterium crassostreae</name>
    <dbReference type="NCBI Taxonomy" id="1763534"/>
    <lineage>
        <taxon>Bacteria</taxon>
        <taxon>Pseudomonadati</taxon>
        <taxon>Bacteroidota</taxon>
        <taxon>Flavobacteriia</taxon>
        <taxon>Flavobacteriales</taxon>
        <taxon>Flavobacteriaceae</taxon>
        <taxon>Flavobacterium</taxon>
    </lineage>
</organism>
<dbReference type="Proteomes" id="UP000093510">
    <property type="component" value="Unassembled WGS sequence"/>
</dbReference>
<sequence>MIEKSCDTSIFFSISEEEHTQKEIKVFTLHNEVQVGFLTTKHQHCSLILSENLSKHDKITPIIFSPPPNLS</sequence>
<proteinExistence type="predicted"/>
<dbReference type="EMBL" id="LVEP01000028">
    <property type="protein sequence ID" value="OCB75527.1"/>
    <property type="molecule type" value="Genomic_DNA"/>
</dbReference>
<protein>
    <submittedName>
        <fullName evidence="1">Uncharacterized protein</fullName>
    </submittedName>
</protein>